<dbReference type="Gene3D" id="1.10.101.10">
    <property type="entry name" value="PGBD-like superfamily/PGBD"/>
    <property type="match status" value="1"/>
</dbReference>
<feature type="domain" description="Peptidoglycan binding-like" evidence="2">
    <location>
        <begin position="129"/>
        <end position="163"/>
    </location>
</feature>
<dbReference type="Pfam" id="PF01471">
    <property type="entry name" value="PG_binding_1"/>
    <property type="match status" value="1"/>
</dbReference>
<dbReference type="InParanoid" id="A0A1Q5PVG5"/>
<evidence type="ECO:0000259" key="2">
    <source>
        <dbReference type="Pfam" id="PF01471"/>
    </source>
</evidence>
<evidence type="ECO:0000313" key="3">
    <source>
        <dbReference type="EMBL" id="OKL51410.1"/>
    </source>
</evidence>
<dbReference type="InterPro" id="IPR002477">
    <property type="entry name" value="Peptidoglycan-bd-like"/>
</dbReference>
<dbReference type="SUPFAM" id="SSF47090">
    <property type="entry name" value="PGBD-like"/>
    <property type="match status" value="1"/>
</dbReference>
<dbReference type="OrthoDB" id="3268648at2"/>
<dbReference type="InterPro" id="IPR036365">
    <property type="entry name" value="PGBD-like_sf"/>
</dbReference>
<dbReference type="AlphaFoldDB" id="A0A1Q5PVG5"/>
<gene>
    <name evidence="3" type="ORF">BSZ40_07535</name>
</gene>
<feature type="compositionally biased region" description="Pro residues" evidence="1">
    <location>
        <begin position="212"/>
        <end position="231"/>
    </location>
</feature>
<evidence type="ECO:0000256" key="1">
    <source>
        <dbReference type="SAM" id="MobiDB-lite"/>
    </source>
</evidence>
<accession>A0A1Q5PVG5</accession>
<dbReference type="InterPro" id="IPR036366">
    <property type="entry name" value="PGBDSf"/>
</dbReference>
<sequence>MRRRSLVIAALCLTGALLIMLGTWFAAKRFQSPDQRQAAAAPPTAGPIVVEVTRGDLTEQTTMKATASRAGERSVPLPLPGAVSVLTHPGVAADTELLSGNVIAWINDRPVFALRGPFPLFRDIGEGDSGDDVRLLQQALADLGYDITPDGHFGAYTASLVRDLYETAGAEPAIREVAPDPIPAPAAPAAPPAAAGDAPTTPVAPGGAAAPTPQPGASPAPAPRAPAPAPTPKKQVYLPAAEVVILPEMPVHVTSVPAVGTVLTAENAKLALGSRDLTLSTSVPGSIATRLREGTPGVATLGQSRLELRVASIKEADKKSEEGEELGVQGDESTVEFAPLTGGFPTEWAGKKDILITLDLTTPRKGVLQVPQRALAHDATGGANVLVRQSDNSFTQTSVTEIGCVAGLCGIEDGPLQPGDVVRVDR</sequence>
<organism evidence="3 4">
    <name type="scientific">Buchananella hordeovulneris</name>
    <dbReference type="NCBI Taxonomy" id="52770"/>
    <lineage>
        <taxon>Bacteria</taxon>
        <taxon>Bacillati</taxon>
        <taxon>Actinomycetota</taxon>
        <taxon>Actinomycetes</taxon>
        <taxon>Actinomycetales</taxon>
        <taxon>Actinomycetaceae</taxon>
        <taxon>Buchananella</taxon>
    </lineage>
</organism>
<dbReference type="STRING" id="52770.BSZ40_07535"/>
<reference evidence="4" key="1">
    <citation type="submission" date="2016-12" db="EMBL/GenBank/DDBJ databases">
        <authorList>
            <person name="Meng X."/>
        </authorList>
    </citation>
    <scope>NUCLEOTIDE SEQUENCE [LARGE SCALE GENOMIC DNA]</scope>
    <source>
        <strain evidence="4">DSM 20732</strain>
    </source>
</reference>
<proteinExistence type="predicted"/>
<keyword evidence="4" id="KW-1185">Reference proteome</keyword>
<feature type="region of interest" description="Disordered" evidence="1">
    <location>
        <begin position="178"/>
        <end position="232"/>
    </location>
</feature>
<feature type="compositionally biased region" description="Pro residues" evidence="1">
    <location>
        <begin position="180"/>
        <end position="191"/>
    </location>
</feature>
<dbReference type="RefSeq" id="WP_073824815.1">
    <property type="nucleotide sequence ID" value="NZ_JAUNKL010000013.1"/>
</dbReference>
<dbReference type="Proteomes" id="UP000185612">
    <property type="component" value="Unassembled WGS sequence"/>
</dbReference>
<protein>
    <recommendedName>
        <fullName evidence="2">Peptidoglycan binding-like domain-containing protein</fullName>
    </recommendedName>
</protein>
<evidence type="ECO:0000313" key="4">
    <source>
        <dbReference type="Proteomes" id="UP000185612"/>
    </source>
</evidence>
<feature type="compositionally biased region" description="Low complexity" evidence="1">
    <location>
        <begin position="192"/>
        <end position="211"/>
    </location>
</feature>
<name>A0A1Q5PVG5_9ACTO</name>
<dbReference type="EMBL" id="MQVS01000007">
    <property type="protein sequence ID" value="OKL51410.1"/>
    <property type="molecule type" value="Genomic_DNA"/>
</dbReference>
<comment type="caution">
    <text evidence="3">The sequence shown here is derived from an EMBL/GenBank/DDBJ whole genome shotgun (WGS) entry which is preliminary data.</text>
</comment>